<evidence type="ECO:0000256" key="2">
    <source>
        <dbReference type="SAM" id="SignalP"/>
    </source>
</evidence>
<keyword evidence="4" id="KW-1185">Reference proteome</keyword>
<feature type="compositionally biased region" description="Basic and acidic residues" evidence="1">
    <location>
        <begin position="185"/>
        <end position="196"/>
    </location>
</feature>
<proteinExistence type="predicted"/>
<feature type="signal peptide" evidence="2">
    <location>
        <begin position="1"/>
        <end position="19"/>
    </location>
</feature>
<evidence type="ECO:0000313" key="3">
    <source>
        <dbReference type="EMBL" id="KAF9072265.1"/>
    </source>
</evidence>
<dbReference type="Proteomes" id="UP000772434">
    <property type="component" value="Unassembled WGS sequence"/>
</dbReference>
<comment type="caution">
    <text evidence="3">The sequence shown here is derived from an EMBL/GenBank/DDBJ whole genome shotgun (WGS) entry which is preliminary data.</text>
</comment>
<gene>
    <name evidence="3" type="ORF">BDP27DRAFT_1361118</name>
</gene>
<sequence length="214" mass="24306">MRLNPIFVILGFICTSIYAIPLPAPPADSNAKEVTTAKALLSIEGNRDVVEGRVRALMKHALEAALEHHPAQNDHTRKMHLFNPWGKIEKDYLEPSYRFLLNVQPHEPHLQFAQLQEEISFTWVADLTLQDSKVYSDHGKGWIAMTREDIGNGVLKSETYKKNELYFEKTSKILGDWKFQSTSTKPEEEPAEKPAEKPPTQSQPGLPDRTRNSS</sequence>
<evidence type="ECO:0000256" key="1">
    <source>
        <dbReference type="SAM" id="MobiDB-lite"/>
    </source>
</evidence>
<keyword evidence="2" id="KW-0732">Signal</keyword>
<name>A0A9P5Q299_9AGAR</name>
<feature type="region of interest" description="Disordered" evidence="1">
    <location>
        <begin position="178"/>
        <end position="214"/>
    </location>
</feature>
<organism evidence="3 4">
    <name type="scientific">Rhodocollybia butyracea</name>
    <dbReference type="NCBI Taxonomy" id="206335"/>
    <lineage>
        <taxon>Eukaryota</taxon>
        <taxon>Fungi</taxon>
        <taxon>Dikarya</taxon>
        <taxon>Basidiomycota</taxon>
        <taxon>Agaricomycotina</taxon>
        <taxon>Agaricomycetes</taxon>
        <taxon>Agaricomycetidae</taxon>
        <taxon>Agaricales</taxon>
        <taxon>Marasmiineae</taxon>
        <taxon>Omphalotaceae</taxon>
        <taxon>Rhodocollybia</taxon>
    </lineage>
</organism>
<evidence type="ECO:0008006" key="5">
    <source>
        <dbReference type="Google" id="ProtNLM"/>
    </source>
</evidence>
<dbReference type="AlphaFoldDB" id="A0A9P5Q299"/>
<evidence type="ECO:0000313" key="4">
    <source>
        <dbReference type="Proteomes" id="UP000772434"/>
    </source>
</evidence>
<dbReference type="EMBL" id="JADNRY010000025">
    <property type="protein sequence ID" value="KAF9072265.1"/>
    <property type="molecule type" value="Genomic_DNA"/>
</dbReference>
<protein>
    <recommendedName>
        <fullName evidence="5">Secreted protein</fullName>
    </recommendedName>
</protein>
<accession>A0A9P5Q299</accession>
<reference evidence="3" key="1">
    <citation type="submission" date="2020-11" db="EMBL/GenBank/DDBJ databases">
        <authorList>
            <consortium name="DOE Joint Genome Institute"/>
            <person name="Ahrendt S."/>
            <person name="Riley R."/>
            <person name="Andreopoulos W."/>
            <person name="Labutti K."/>
            <person name="Pangilinan J."/>
            <person name="Ruiz-Duenas F.J."/>
            <person name="Barrasa J.M."/>
            <person name="Sanchez-Garcia M."/>
            <person name="Camarero S."/>
            <person name="Miyauchi S."/>
            <person name="Serrano A."/>
            <person name="Linde D."/>
            <person name="Babiker R."/>
            <person name="Drula E."/>
            <person name="Ayuso-Fernandez I."/>
            <person name="Pacheco R."/>
            <person name="Padilla G."/>
            <person name="Ferreira P."/>
            <person name="Barriuso J."/>
            <person name="Kellner H."/>
            <person name="Castanera R."/>
            <person name="Alfaro M."/>
            <person name="Ramirez L."/>
            <person name="Pisabarro A.G."/>
            <person name="Kuo A."/>
            <person name="Tritt A."/>
            <person name="Lipzen A."/>
            <person name="He G."/>
            <person name="Yan M."/>
            <person name="Ng V."/>
            <person name="Cullen D."/>
            <person name="Martin F."/>
            <person name="Rosso M.-N."/>
            <person name="Henrissat B."/>
            <person name="Hibbett D."/>
            <person name="Martinez A.T."/>
            <person name="Grigoriev I.V."/>
        </authorList>
    </citation>
    <scope>NUCLEOTIDE SEQUENCE</scope>
    <source>
        <strain evidence="3">AH 40177</strain>
    </source>
</reference>
<feature type="chain" id="PRO_5040442521" description="Secreted protein" evidence="2">
    <location>
        <begin position="20"/>
        <end position="214"/>
    </location>
</feature>